<evidence type="ECO:0000259" key="2">
    <source>
        <dbReference type="PROSITE" id="PS50405"/>
    </source>
</evidence>
<dbReference type="RefSeq" id="WP_093994411.1">
    <property type="nucleotide sequence ID" value="NZ_FXZK01000023.1"/>
</dbReference>
<dbReference type="InterPro" id="IPR036282">
    <property type="entry name" value="Glutathione-S-Trfase_C_sf"/>
</dbReference>
<dbReference type="OrthoDB" id="9813092at2"/>
<dbReference type="EMBL" id="FXZK01000023">
    <property type="protein sequence ID" value="SMY10268.1"/>
    <property type="molecule type" value="Genomic_DNA"/>
</dbReference>
<dbReference type="PANTHER" id="PTHR43968">
    <property type="match status" value="1"/>
</dbReference>
<dbReference type="Gene3D" id="3.40.30.10">
    <property type="entry name" value="Glutaredoxin"/>
    <property type="match status" value="1"/>
</dbReference>
<organism evidence="3 4">
    <name type="scientific">Flavimaricola marinus</name>
    <dbReference type="NCBI Taxonomy" id="1819565"/>
    <lineage>
        <taxon>Bacteria</taxon>
        <taxon>Pseudomonadati</taxon>
        <taxon>Pseudomonadota</taxon>
        <taxon>Alphaproteobacteria</taxon>
        <taxon>Rhodobacterales</taxon>
        <taxon>Paracoccaceae</taxon>
        <taxon>Flavimaricola</taxon>
    </lineage>
</organism>
<evidence type="ECO:0000259" key="1">
    <source>
        <dbReference type="PROSITE" id="PS50404"/>
    </source>
</evidence>
<sequence length="213" mass="24467">MSQHPILWSFRRCPYAIRARLAVKSAGVCLELREILLRDKPAAFLETSATATVPALRLNDRVLDESLDIMIWALEQRDPQCLLSMPQEGWDLIEANDGPFKAALDHTKYATRFPELDATIERDKAAVLLADLDPRLRGQIWLFGDRPTLADLALLPFVRQFANTDRDWFEAQDWPGLIDWLDRFTQSEDFAQVMVKYPPWAEGDGPRWFGIKP</sequence>
<accession>A0A238LKV6</accession>
<reference evidence="3 4" key="1">
    <citation type="submission" date="2017-05" db="EMBL/GenBank/DDBJ databases">
        <authorList>
            <person name="Song R."/>
            <person name="Chenine A.L."/>
            <person name="Ruprecht R.M."/>
        </authorList>
    </citation>
    <scope>NUCLEOTIDE SEQUENCE [LARGE SCALE GENOMIC DNA]</scope>
    <source>
        <strain evidence="3 4">CECT 8899</strain>
    </source>
</reference>
<evidence type="ECO:0008006" key="5">
    <source>
        <dbReference type="Google" id="ProtNLM"/>
    </source>
</evidence>
<dbReference type="AlphaFoldDB" id="A0A238LKV6"/>
<dbReference type="Proteomes" id="UP000201613">
    <property type="component" value="Unassembled WGS sequence"/>
</dbReference>
<dbReference type="GO" id="GO:0005737">
    <property type="term" value="C:cytoplasm"/>
    <property type="evidence" value="ECO:0007669"/>
    <property type="project" value="TreeGrafter"/>
</dbReference>
<proteinExistence type="predicted"/>
<dbReference type="PANTHER" id="PTHR43968:SF6">
    <property type="entry name" value="GLUTATHIONE S-TRANSFERASE OMEGA"/>
    <property type="match status" value="1"/>
</dbReference>
<dbReference type="PROSITE" id="PS50404">
    <property type="entry name" value="GST_NTER"/>
    <property type="match status" value="1"/>
</dbReference>
<dbReference type="Pfam" id="PF13417">
    <property type="entry name" value="GST_N_3"/>
    <property type="match status" value="1"/>
</dbReference>
<evidence type="ECO:0000313" key="4">
    <source>
        <dbReference type="Proteomes" id="UP000201613"/>
    </source>
</evidence>
<dbReference type="CDD" id="cd03196">
    <property type="entry name" value="GST_C_5"/>
    <property type="match status" value="1"/>
</dbReference>
<dbReference type="InterPro" id="IPR004045">
    <property type="entry name" value="Glutathione_S-Trfase_N"/>
</dbReference>
<dbReference type="InterPro" id="IPR050983">
    <property type="entry name" value="GST_Omega/HSP26"/>
</dbReference>
<name>A0A238LKV6_9RHOB</name>
<dbReference type="InterPro" id="IPR036249">
    <property type="entry name" value="Thioredoxin-like_sf"/>
</dbReference>
<dbReference type="Pfam" id="PF13410">
    <property type="entry name" value="GST_C_2"/>
    <property type="match status" value="1"/>
</dbReference>
<dbReference type="PROSITE" id="PS50405">
    <property type="entry name" value="GST_CTER"/>
    <property type="match status" value="1"/>
</dbReference>
<feature type="domain" description="GST C-terminal" evidence="2">
    <location>
        <begin position="59"/>
        <end position="207"/>
    </location>
</feature>
<dbReference type="InterPro" id="IPR010987">
    <property type="entry name" value="Glutathione-S-Trfase_C-like"/>
</dbReference>
<gene>
    <name evidence="3" type="ORF">LOM8899_04443</name>
</gene>
<dbReference type="SUPFAM" id="SSF47616">
    <property type="entry name" value="GST C-terminal domain-like"/>
    <property type="match status" value="1"/>
</dbReference>
<feature type="domain" description="GST N-terminal" evidence="1">
    <location>
        <begin position="3"/>
        <end position="81"/>
    </location>
</feature>
<dbReference type="Gene3D" id="1.20.1050.10">
    <property type="match status" value="1"/>
</dbReference>
<keyword evidence="4" id="KW-1185">Reference proteome</keyword>
<protein>
    <recommendedName>
        <fullName evidence="5">Glutaredoxin 2</fullName>
    </recommendedName>
</protein>
<evidence type="ECO:0000313" key="3">
    <source>
        <dbReference type="EMBL" id="SMY10268.1"/>
    </source>
</evidence>
<dbReference type="SUPFAM" id="SSF52833">
    <property type="entry name" value="Thioredoxin-like"/>
    <property type="match status" value="1"/>
</dbReference>